<evidence type="ECO:0000256" key="11">
    <source>
        <dbReference type="SAM" id="Coils"/>
    </source>
</evidence>
<protein>
    <recommendedName>
        <fullName evidence="10">Long tail fiber protein Gp37</fullName>
    </recommendedName>
    <alternativeName>
        <fullName evidence="6">Receptor-recognizing protein</fullName>
    </alternativeName>
</protein>
<reference evidence="13 14" key="1">
    <citation type="journal article" date="2016" name="Front. Microbiol.">
        <title>Comparative Functional Genomic Analysis of Two Vibrio Phages Reveals Complex Metabolic Interactions with the Host Cell.</title>
        <authorList>
            <person name="Skliros D."/>
            <person name="Kalatzis P.G."/>
            <person name="Katharios P."/>
            <person name="Flemetakis E."/>
        </authorList>
    </citation>
    <scope>NUCLEOTIDE SEQUENCE [LARGE SCALE GENOMIC DNA]</scope>
</reference>
<comment type="subunit">
    <text evidence="9">Homotrimer. Interacts with the receptor-recognizing protein Gp38.</text>
</comment>
<keyword evidence="3" id="KW-1230">Viral tail fiber protein</keyword>
<evidence type="ECO:0000256" key="4">
    <source>
        <dbReference type="ARBA" id="ARBA00022732"/>
    </source>
</evidence>
<keyword evidence="11" id="KW-0175">Coiled coil</keyword>
<name>A0A140B3H0_9CAUD</name>
<comment type="function">
    <text evidence="7">The C-terminal chaperone protein mediates homotrimerization and proper folding of the catalytic trimer.</text>
</comment>
<comment type="subcellular location">
    <subcellularLocation>
        <location evidence="1">Virion</location>
    </subcellularLocation>
</comment>
<evidence type="ECO:0000256" key="2">
    <source>
        <dbReference type="ARBA" id="ARBA00022581"/>
    </source>
</evidence>
<feature type="coiled-coil region" evidence="11">
    <location>
        <begin position="245"/>
        <end position="272"/>
    </location>
</feature>
<sequence length="274" mass="29604">MRLQGNRVFADNYHPNADRWTTSRTLSLNGDASGSVSINGSSNVTLTVTVANDSHTHDGRYYTESESNSRYVYKSGDTMTGELKLKAGSHAGASIKALDGGVNGTNLILSPGGNLVIGSGESTGANAVLSGNTGEDLHAGSDGTIFMYTNAQSWGSRKTFTLSTGGNFTAPGNITAYSDIRIKTDIKRILNPLEKIDSLNGYTYERTDIDGPRQTGVIAQEVIEVLPEAVVEQNNMYSVSYGNMVGLLIEGIKEEKRKREELEKRLEKLEKLLN</sequence>
<dbReference type="GO" id="GO:0098024">
    <property type="term" value="C:virus tail, fiber"/>
    <property type="evidence" value="ECO:0007669"/>
    <property type="project" value="UniProtKB-KW"/>
</dbReference>
<evidence type="ECO:0000256" key="6">
    <source>
        <dbReference type="ARBA" id="ARBA00033188"/>
    </source>
</evidence>
<evidence type="ECO:0000259" key="12">
    <source>
        <dbReference type="PROSITE" id="PS51688"/>
    </source>
</evidence>
<keyword evidence="4" id="KW-1227">Viral tail protein</keyword>
<gene>
    <name evidence="13" type="ORF">phiGrn1_0032</name>
</gene>
<dbReference type="Proteomes" id="UP000230575">
    <property type="component" value="Segment"/>
</dbReference>
<keyword evidence="2" id="KW-0945">Host-virus interaction</keyword>
<evidence type="ECO:0000256" key="7">
    <source>
        <dbReference type="ARBA" id="ARBA00035610"/>
    </source>
</evidence>
<dbReference type="PROSITE" id="PS51688">
    <property type="entry name" value="ICA"/>
    <property type="match status" value="1"/>
</dbReference>
<evidence type="ECO:0000256" key="8">
    <source>
        <dbReference type="ARBA" id="ARBA00035637"/>
    </source>
</evidence>
<comment type="similarity">
    <text evidence="8">Belongs to the S16-like long tail fiber protein Gp37 family.</text>
</comment>
<evidence type="ECO:0000256" key="10">
    <source>
        <dbReference type="ARBA" id="ARBA00035705"/>
    </source>
</evidence>
<accession>A0A140B3H0</accession>
<evidence type="ECO:0000313" key="13">
    <source>
        <dbReference type="EMBL" id="ALP47036.1"/>
    </source>
</evidence>
<evidence type="ECO:0000256" key="1">
    <source>
        <dbReference type="ARBA" id="ARBA00004328"/>
    </source>
</evidence>
<feature type="domain" description="Peptidase S74" evidence="12">
    <location>
        <begin position="178"/>
        <end position="266"/>
    </location>
</feature>
<keyword evidence="5" id="KW-1160">Virus entry into host cell</keyword>
<dbReference type="GO" id="GO:0019062">
    <property type="term" value="P:virion attachment to host cell"/>
    <property type="evidence" value="ECO:0007669"/>
    <property type="project" value="UniProtKB-KW"/>
</dbReference>
<organism evidence="13 14">
    <name type="scientific">Vibrio phage phi-Grn1</name>
    <dbReference type="NCBI Taxonomy" id="1747713"/>
    <lineage>
        <taxon>Viruses</taxon>
        <taxon>Duplodnaviria</taxon>
        <taxon>Heunggongvirae</taxon>
        <taxon>Uroviricota</taxon>
        <taxon>Caudoviricetes</taxon>
        <taxon>Pantevenvirales</taxon>
        <taxon>Straboviridae</taxon>
        <taxon>Schizotequatrovirus</taxon>
        <taxon>Schizotequatrovirus valkk3</taxon>
    </lineage>
</organism>
<dbReference type="Pfam" id="PF13884">
    <property type="entry name" value="Peptidase_S74"/>
    <property type="match status" value="1"/>
</dbReference>
<proteinExistence type="inferred from homology"/>
<evidence type="ECO:0000313" key="14">
    <source>
        <dbReference type="Proteomes" id="UP000230575"/>
    </source>
</evidence>
<dbReference type="InterPro" id="IPR030392">
    <property type="entry name" value="S74_ICA"/>
</dbReference>
<evidence type="ECO:0000256" key="3">
    <source>
        <dbReference type="ARBA" id="ARBA00022672"/>
    </source>
</evidence>
<dbReference type="EMBL" id="KT919972">
    <property type="protein sequence ID" value="ALP47036.1"/>
    <property type="molecule type" value="Genomic_DNA"/>
</dbReference>
<keyword evidence="5" id="KW-1161">Viral attachment to host cell</keyword>
<evidence type="ECO:0000256" key="5">
    <source>
        <dbReference type="ARBA" id="ARBA00022804"/>
    </source>
</evidence>
<evidence type="ECO:0000256" key="9">
    <source>
        <dbReference type="ARBA" id="ARBA00035669"/>
    </source>
</evidence>
<keyword evidence="3" id="KW-0946">Virion</keyword>